<sequence>MDVPWEVRVQPTHGVSGGSALMTCAASAPVRNHITVTRWFKDGTVLAPMAADAGGWKHRIKFLFSINKKAKSDHILYNKHLDKISQLK</sequence>
<keyword evidence="2" id="KW-1185">Reference proteome</keyword>
<organism evidence="1 2">
    <name type="scientific">Euphydryas editha</name>
    <name type="common">Edith's checkerspot</name>
    <dbReference type="NCBI Taxonomy" id="104508"/>
    <lineage>
        <taxon>Eukaryota</taxon>
        <taxon>Metazoa</taxon>
        <taxon>Ecdysozoa</taxon>
        <taxon>Arthropoda</taxon>
        <taxon>Hexapoda</taxon>
        <taxon>Insecta</taxon>
        <taxon>Pterygota</taxon>
        <taxon>Neoptera</taxon>
        <taxon>Endopterygota</taxon>
        <taxon>Lepidoptera</taxon>
        <taxon>Glossata</taxon>
        <taxon>Ditrysia</taxon>
        <taxon>Papilionoidea</taxon>
        <taxon>Nymphalidae</taxon>
        <taxon>Nymphalinae</taxon>
        <taxon>Euphydryas</taxon>
    </lineage>
</organism>
<evidence type="ECO:0000313" key="2">
    <source>
        <dbReference type="Proteomes" id="UP001153954"/>
    </source>
</evidence>
<evidence type="ECO:0000313" key="1">
    <source>
        <dbReference type="EMBL" id="CAH2101988.1"/>
    </source>
</evidence>
<evidence type="ECO:0008006" key="3">
    <source>
        <dbReference type="Google" id="ProtNLM"/>
    </source>
</evidence>
<reference evidence="1" key="1">
    <citation type="submission" date="2022-03" db="EMBL/GenBank/DDBJ databases">
        <authorList>
            <person name="Tunstrom K."/>
        </authorList>
    </citation>
    <scope>NUCLEOTIDE SEQUENCE</scope>
</reference>
<comment type="caution">
    <text evidence="1">The sequence shown here is derived from an EMBL/GenBank/DDBJ whole genome shotgun (WGS) entry which is preliminary data.</text>
</comment>
<dbReference type="EMBL" id="CAKOGL010000025">
    <property type="protein sequence ID" value="CAH2101988.1"/>
    <property type="molecule type" value="Genomic_DNA"/>
</dbReference>
<dbReference type="Gene3D" id="2.60.40.10">
    <property type="entry name" value="Immunoglobulins"/>
    <property type="match status" value="1"/>
</dbReference>
<dbReference type="Proteomes" id="UP001153954">
    <property type="component" value="Unassembled WGS sequence"/>
</dbReference>
<dbReference type="AlphaFoldDB" id="A0AAU9UVG1"/>
<accession>A0AAU9UVG1</accession>
<gene>
    <name evidence="1" type="ORF">EEDITHA_LOCUS16686</name>
</gene>
<dbReference type="InterPro" id="IPR013783">
    <property type="entry name" value="Ig-like_fold"/>
</dbReference>
<proteinExistence type="predicted"/>
<name>A0AAU9UVG1_EUPED</name>
<protein>
    <recommendedName>
        <fullName evidence="3">Ig-like domain-containing protein</fullName>
    </recommendedName>
</protein>